<reference evidence="1 2" key="1">
    <citation type="submission" date="2019-05" db="EMBL/GenBank/DDBJ databases">
        <title>Another draft genome of Portunus trituberculatus and its Hox gene families provides insights of decapod evolution.</title>
        <authorList>
            <person name="Jeong J.-H."/>
            <person name="Song I."/>
            <person name="Kim S."/>
            <person name="Choi T."/>
            <person name="Kim D."/>
            <person name="Ryu S."/>
            <person name="Kim W."/>
        </authorList>
    </citation>
    <scope>NUCLEOTIDE SEQUENCE [LARGE SCALE GENOMIC DNA]</scope>
    <source>
        <tissue evidence="1">Muscle</tissue>
    </source>
</reference>
<organism evidence="1 2">
    <name type="scientific">Portunus trituberculatus</name>
    <name type="common">Swimming crab</name>
    <name type="synonym">Neptunus trituberculatus</name>
    <dbReference type="NCBI Taxonomy" id="210409"/>
    <lineage>
        <taxon>Eukaryota</taxon>
        <taxon>Metazoa</taxon>
        <taxon>Ecdysozoa</taxon>
        <taxon>Arthropoda</taxon>
        <taxon>Crustacea</taxon>
        <taxon>Multicrustacea</taxon>
        <taxon>Malacostraca</taxon>
        <taxon>Eumalacostraca</taxon>
        <taxon>Eucarida</taxon>
        <taxon>Decapoda</taxon>
        <taxon>Pleocyemata</taxon>
        <taxon>Brachyura</taxon>
        <taxon>Eubrachyura</taxon>
        <taxon>Portunoidea</taxon>
        <taxon>Portunidae</taxon>
        <taxon>Portuninae</taxon>
        <taxon>Portunus</taxon>
    </lineage>
</organism>
<evidence type="ECO:0000313" key="1">
    <source>
        <dbReference type="EMBL" id="MPC58902.1"/>
    </source>
</evidence>
<protein>
    <submittedName>
        <fullName evidence="1">Uncharacterized protein</fullName>
    </submittedName>
</protein>
<sequence length="23" mass="2721">MQGKRLPMEKKHLLASFKVLRLP</sequence>
<proteinExistence type="predicted"/>
<dbReference type="Proteomes" id="UP000324222">
    <property type="component" value="Unassembled WGS sequence"/>
</dbReference>
<gene>
    <name evidence="1" type="ORF">E2C01_052913</name>
</gene>
<name>A0A5B7GIY9_PORTR</name>
<accession>A0A5B7GIY9</accession>
<keyword evidence="2" id="KW-1185">Reference proteome</keyword>
<evidence type="ECO:0000313" key="2">
    <source>
        <dbReference type="Proteomes" id="UP000324222"/>
    </source>
</evidence>
<dbReference type="EMBL" id="VSRR010016087">
    <property type="protein sequence ID" value="MPC58902.1"/>
    <property type="molecule type" value="Genomic_DNA"/>
</dbReference>
<dbReference type="AlphaFoldDB" id="A0A5B7GIY9"/>
<comment type="caution">
    <text evidence="1">The sequence shown here is derived from an EMBL/GenBank/DDBJ whole genome shotgun (WGS) entry which is preliminary data.</text>
</comment>